<feature type="domain" description="Solute-binding protein family 3/N-terminal" evidence="5">
    <location>
        <begin position="6"/>
        <end position="230"/>
    </location>
</feature>
<comment type="subcellular location">
    <subcellularLocation>
        <location evidence="1">Cell envelope</location>
    </subcellularLocation>
</comment>
<proteinExistence type="inferred from homology"/>
<name>A0A916T2I8_9MICO</name>
<keyword evidence="7" id="KW-1185">Reference proteome</keyword>
<reference evidence="6" key="1">
    <citation type="journal article" date="2014" name="Int. J. Syst. Evol. Microbiol.">
        <title>Complete genome sequence of Corynebacterium casei LMG S-19264T (=DSM 44701T), isolated from a smear-ripened cheese.</title>
        <authorList>
            <consortium name="US DOE Joint Genome Institute (JGI-PGF)"/>
            <person name="Walter F."/>
            <person name="Albersmeier A."/>
            <person name="Kalinowski J."/>
            <person name="Ruckert C."/>
        </authorList>
    </citation>
    <scope>NUCLEOTIDE SEQUENCE</scope>
    <source>
        <strain evidence="6">CGMCC 1.15085</strain>
    </source>
</reference>
<dbReference type="SMART" id="SM00062">
    <property type="entry name" value="PBPb"/>
    <property type="match status" value="1"/>
</dbReference>
<keyword evidence="3" id="KW-0732">Signal</keyword>
<gene>
    <name evidence="6" type="primary">pheC</name>
    <name evidence="6" type="ORF">GCM10011492_15190</name>
</gene>
<evidence type="ECO:0000256" key="3">
    <source>
        <dbReference type="ARBA" id="ARBA00022729"/>
    </source>
</evidence>
<dbReference type="EMBL" id="BMHI01000002">
    <property type="protein sequence ID" value="GGB25992.1"/>
    <property type="molecule type" value="Genomic_DNA"/>
</dbReference>
<dbReference type="PANTHER" id="PTHR35936:SF19">
    <property type="entry name" value="AMINO-ACID-BINDING PROTEIN YXEM-RELATED"/>
    <property type="match status" value="1"/>
</dbReference>
<dbReference type="Proteomes" id="UP000636793">
    <property type="component" value="Unassembled WGS sequence"/>
</dbReference>
<evidence type="ECO:0000313" key="6">
    <source>
        <dbReference type="EMBL" id="GGB25992.1"/>
    </source>
</evidence>
<dbReference type="GO" id="GO:0030313">
    <property type="term" value="C:cell envelope"/>
    <property type="evidence" value="ECO:0007669"/>
    <property type="project" value="UniProtKB-SubCell"/>
</dbReference>
<sequence>MKSTKKLRVCTTGDYRPFTYVDPKTKKRSGIDVDMAESLAKSLGARISWVPTSWKDLMPDFLAGCDIAMGGVSISTDRAQQASFTDPVLTEGKTPITLCSKVSKYDTVAEINKTGVRAITPEGGTNEAFARANYPKAKIVVWGDNNTIFDQIVKGKVDVMTTDASETVWVAKTHPKLCAVHPMKPFNYSQKAYLLPRGDDDWQEYVNTWLNIAKHDGTWTAATKPWFGDTTLR</sequence>
<dbReference type="AlphaFoldDB" id="A0A916T2I8"/>
<comment type="similarity">
    <text evidence="2 4">Belongs to the bacterial solute-binding protein 3 family.</text>
</comment>
<evidence type="ECO:0000313" key="7">
    <source>
        <dbReference type="Proteomes" id="UP000636793"/>
    </source>
</evidence>
<dbReference type="InterPro" id="IPR001638">
    <property type="entry name" value="Solute-binding_3/MltF_N"/>
</dbReference>
<dbReference type="SUPFAM" id="SSF53850">
    <property type="entry name" value="Periplasmic binding protein-like II"/>
    <property type="match status" value="1"/>
</dbReference>
<accession>A0A916T2I8</accession>
<dbReference type="PANTHER" id="PTHR35936">
    <property type="entry name" value="MEMBRANE-BOUND LYTIC MUREIN TRANSGLYCOSYLASE F"/>
    <property type="match status" value="1"/>
</dbReference>
<evidence type="ECO:0000256" key="2">
    <source>
        <dbReference type="ARBA" id="ARBA00010333"/>
    </source>
</evidence>
<dbReference type="InterPro" id="IPR018313">
    <property type="entry name" value="SBP_3_CS"/>
</dbReference>
<evidence type="ECO:0000256" key="4">
    <source>
        <dbReference type="RuleBase" id="RU003744"/>
    </source>
</evidence>
<dbReference type="Gene3D" id="3.40.190.10">
    <property type="entry name" value="Periplasmic binding protein-like II"/>
    <property type="match status" value="2"/>
</dbReference>
<evidence type="ECO:0000256" key="1">
    <source>
        <dbReference type="ARBA" id="ARBA00004196"/>
    </source>
</evidence>
<dbReference type="Pfam" id="PF00497">
    <property type="entry name" value="SBP_bac_3"/>
    <property type="match status" value="1"/>
</dbReference>
<organism evidence="6 7">
    <name type="scientific">Flexivirga endophytica</name>
    <dbReference type="NCBI Taxonomy" id="1849103"/>
    <lineage>
        <taxon>Bacteria</taxon>
        <taxon>Bacillati</taxon>
        <taxon>Actinomycetota</taxon>
        <taxon>Actinomycetes</taxon>
        <taxon>Micrococcales</taxon>
        <taxon>Dermacoccaceae</taxon>
        <taxon>Flexivirga</taxon>
    </lineage>
</organism>
<protein>
    <submittedName>
        <fullName evidence="6">Cyclohexadienyl dehydratase</fullName>
    </submittedName>
</protein>
<evidence type="ECO:0000259" key="5">
    <source>
        <dbReference type="SMART" id="SM00062"/>
    </source>
</evidence>
<reference evidence="6" key="2">
    <citation type="submission" date="2020-09" db="EMBL/GenBank/DDBJ databases">
        <authorList>
            <person name="Sun Q."/>
            <person name="Zhou Y."/>
        </authorList>
    </citation>
    <scope>NUCLEOTIDE SEQUENCE</scope>
    <source>
        <strain evidence="6">CGMCC 1.15085</strain>
    </source>
</reference>
<comment type="caution">
    <text evidence="6">The sequence shown here is derived from an EMBL/GenBank/DDBJ whole genome shotgun (WGS) entry which is preliminary data.</text>
</comment>
<dbReference type="PROSITE" id="PS01039">
    <property type="entry name" value="SBP_BACTERIAL_3"/>
    <property type="match status" value="1"/>
</dbReference>